<evidence type="ECO:0000256" key="1">
    <source>
        <dbReference type="SAM" id="MobiDB-lite"/>
    </source>
</evidence>
<feature type="region of interest" description="Disordered" evidence="1">
    <location>
        <begin position="1"/>
        <end position="86"/>
    </location>
</feature>
<dbReference type="EMBL" id="HBGI01002754">
    <property type="protein sequence ID" value="CAD9240040.1"/>
    <property type="molecule type" value="Transcribed_RNA"/>
</dbReference>
<name>A0A7S1XIN2_9RHOD</name>
<gene>
    <name evidence="2" type="ORF">EAUS1353_LOCUS1778</name>
</gene>
<reference evidence="2" key="1">
    <citation type="submission" date="2021-01" db="EMBL/GenBank/DDBJ databases">
        <authorList>
            <person name="Corre E."/>
            <person name="Pelletier E."/>
            <person name="Niang G."/>
            <person name="Scheremetjew M."/>
            <person name="Finn R."/>
            <person name="Kale V."/>
            <person name="Holt S."/>
            <person name="Cochrane G."/>
            <person name="Meng A."/>
            <person name="Brown T."/>
            <person name="Cohen L."/>
        </authorList>
    </citation>
    <scope>NUCLEOTIDE SEQUENCE</scope>
    <source>
        <strain evidence="2">CCMP3124</strain>
    </source>
</reference>
<protein>
    <submittedName>
        <fullName evidence="2">Uncharacterized protein</fullName>
    </submittedName>
</protein>
<evidence type="ECO:0000313" key="2">
    <source>
        <dbReference type="EMBL" id="CAD9240040.1"/>
    </source>
</evidence>
<organism evidence="2">
    <name type="scientific">Erythrolobus australicus</name>
    <dbReference type="NCBI Taxonomy" id="1077150"/>
    <lineage>
        <taxon>Eukaryota</taxon>
        <taxon>Rhodophyta</taxon>
        <taxon>Bangiophyceae</taxon>
        <taxon>Porphyridiales</taxon>
        <taxon>Porphyridiaceae</taxon>
        <taxon>Erythrolobus</taxon>
    </lineage>
</organism>
<feature type="compositionally biased region" description="Low complexity" evidence="1">
    <location>
        <begin position="262"/>
        <end position="280"/>
    </location>
</feature>
<accession>A0A7S1XIN2</accession>
<feature type="compositionally biased region" description="Gly residues" evidence="1">
    <location>
        <begin position="186"/>
        <end position="202"/>
    </location>
</feature>
<feature type="compositionally biased region" description="Basic and acidic residues" evidence="1">
    <location>
        <begin position="42"/>
        <end position="51"/>
    </location>
</feature>
<proteinExistence type="predicted"/>
<sequence>MADLNDFFAKKDRKKKKAQASKGKSSVTGDAGSVSVSAVREPGMHDAKSEVDVVTGDAPAGLEADAASASGPARAEAGEGKATEDTVEKVDDGWVDFDDPKTAHVNTGGRSIVKLTKDEAFERDMHSKSETQQESNFKGWAGPGWNTATGVPEESGEATNKFPSLAEAAALPKNATTVPTPQPGWGTAGAGRGPTGSRGAAGYGSSSQGAYGRSGYGGYGSSTYGDSRAAPRSDPTQRSQLPTANRFAHLKNLLDGVQSDNAGKSGTDSGSSGAAPPSGTVDAKST</sequence>
<feature type="compositionally biased region" description="Low complexity" evidence="1">
    <location>
        <begin position="63"/>
        <end position="75"/>
    </location>
</feature>
<feature type="region of interest" description="Disordered" evidence="1">
    <location>
        <begin position="123"/>
        <end position="286"/>
    </location>
</feature>
<feature type="compositionally biased region" description="Polar residues" evidence="1">
    <location>
        <begin position="234"/>
        <end position="243"/>
    </location>
</feature>
<feature type="compositionally biased region" description="Basic and acidic residues" evidence="1">
    <location>
        <begin position="76"/>
        <end position="86"/>
    </location>
</feature>
<dbReference type="AlphaFoldDB" id="A0A7S1XIN2"/>